<proteinExistence type="predicted"/>
<protein>
    <submittedName>
        <fullName evidence="1">28104_t:CDS:1</fullName>
    </submittedName>
</protein>
<gene>
    <name evidence="1" type="ORF">GMARGA_LOCUS29267</name>
</gene>
<dbReference type="Proteomes" id="UP000789901">
    <property type="component" value="Unassembled WGS sequence"/>
</dbReference>
<feature type="non-terminal residue" evidence="1">
    <location>
        <position position="70"/>
    </location>
</feature>
<dbReference type="EMBL" id="CAJVQB010039077">
    <property type="protein sequence ID" value="CAG8826966.1"/>
    <property type="molecule type" value="Genomic_DNA"/>
</dbReference>
<evidence type="ECO:0000313" key="2">
    <source>
        <dbReference type="Proteomes" id="UP000789901"/>
    </source>
</evidence>
<name>A0ABN7WD73_GIGMA</name>
<sequence length="70" mass="8305">MIRNDVITKFKIFKAIFNKWTEFQGSLPETLKLKMRSILKAKFEMFEKRLLITKMITITQESHLSITIAN</sequence>
<keyword evidence="2" id="KW-1185">Reference proteome</keyword>
<comment type="caution">
    <text evidence="1">The sequence shown here is derived from an EMBL/GenBank/DDBJ whole genome shotgun (WGS) entry which is preliminary data.</text>
</comment>
<evidence type="ECO:0000313" key="1">
    <source>
        <dbReference type="EMBL" id="CAG8826966.1"/>
    </source>
</evidence>
<reference evidence="1 2" key="1">
    <citation type="submission" date="2021-06" db="EMBL/GenBank/DDBJ databases">
        <authorList>
            <person name="Kallberg Y."/>
            <person name="Tangrot J."/>
            <person name="Rosling A."/>
        </authorList>
    </citation>
    <scope>NUCLEOTIDE SEQUENCE [LARGE SCALE GENOMIC DNA]</scope>
    <source>
        <strain evidence="1 2">120-4 pot B 10/14</strain>
    </source>
</reference>
<accession>A0ABN7WD73</accession>
<organism evidence="1 2">
    <name type="scientific">Gigaspora margarita</name>
    <dbReference type="NCBI Taxonomy" id="4874"/>
    <lineage>
        <taxon>Eukaryota</taxon>
        <taxon>Fungi</taxon>
        <taxon>Fungi incertae sedis</taxon>
        <taxon>Mucoromycota</taxon>
        <taxon>Glomeromycotina</taxon>
        <taxon>Glomeromycetes</taxon>
        <taxon>Diversisporales</taxon>
        <taxon>Gigasporaceae</taxon>
        <taxon>Gigaspora</taxon>
    </lineage>
</organism>